<dbReference type="AlphaFoldDB" id="A0A381S7E0"/>
<feature type="domain" description="TSCPD" evidence="15">
    <location>
        <begin position="400"/>
        <end position="503"/>
    </location>
</feature>
<evidence type="ECO:0000256" key="8">
    <source>
        <dbReference type="ARBA" id="ARBA00023002"/>
    </source>
</evidence>
<evidence type="ECO:0000256" key="13">
    <source>
        <dbReference type="SAM" id="MobiDB-lite"/>
    </source>
</evidence>
<comment type="catalytic activity">
    <reaction evidence="12">
        <text>a 2'-deoxyribonucleoside 5'-diphosphate + [thioredoxin]-disulfide + H2O = a ribonucleoside 5'-diphosphate + [thioredoxin]-dithiol</text>
        <dbReference type="Rhea" id="RHEA:23252"/>
        <dbReference type="Rhea" id="RHEA-COMP:10698"/>
        <dbReference type="Rhea" id="RHEA-COMP:10700"/>
        <dbReference type="ChEBI" id="CHEBI:15377"/>
        <dbReference type="ChEBI" id="CHEBI:29950"/>
        <dbReference type="ChEBI" id="CHEBI:50058"/>
        <dbReference type="ChEBI" id="CHEBI:57930"/>
        <dbReference type="ChEBI" id="CHEBI:73316"/>
        <dbReference type="EC" id="1.17.4.1"/>
    </reaction>
</comment>
<dbReference type="EMBL" id="UINC01002698">
    <property type="protein sequence ID" value="SUZ99389.1"/>
    <property type="molecule type" value="Genomic_DNA"/>
</dbReference>
<evidence type="ECO:0000256" key="3">
    <source>
        <dbReference type="ARBA" id="ARBA00012274"/>
    </source>
</evidence>
<dbReference type="EC" id="1.17.4.1" evidence="3"/>
<keyword evidence="5" id="KW-0846">Cobalamin</keyword>
<reference evidence="16" key="1">
    <citation type="submission" date="2018-05" db="EMBL/GenBank/DDBJ databases">
        <authorList>
            <person name="Lanie J.A."/>
            <person name="Ng W.-L."/>
            <person name="Kazmierczak K.M."/>
            <person name="Andrzejewski T.M."/>
            <person name="Davidsen T.M."/>
            <person name="Wayne K.J."/>
            <person name="Tettelin H."/>
            <person name="Glass J.I."/>
            <person name="Rusch D."/>
            <person name="Podicherti R."/>
            <person name="Tsui H.-C.T."/>
            <person name="Winkler M.E."/>
        </authorList>
    </citation>
    <scope>NUCLEOTIDE SEQUENCE</scope>
</reference>
<dbReference type="GO" id="GO:0004748">
    <property type="term" value="F:ribonucleoside-diphosphate reductase activity, thioredoxin disulfide as acceptor"/>
    <property type="evidence" value="ECO:0007669"/>
    <property type="project" value="UniProtKB-EC"/>
</dbReference>
<evidence type="ECO:0000256" key="1">
    <source>
        <dbReference type="ARBA" id="ARBA00001922"/>
    </source>
</evidence>
<comment type="function">
    <text evidence="10">Catalyzes the reduction of ribonucleotides to deoxyribonucleotides. May function to provide a pool of deoxyribonucleotide precursors for DNA repair during oxygen limitation and/or for immediate growth after restoration of oxygen.</text>
</comment>
<dbReference type="Gene3D" id="3.20.70.20">
    <property type="match status" value="1"/>
</dbReference>
<evidence type="ECO:0000256" key="2">
    <source>
        <dbReference type="ARBA" id="ARBA00007405"/>
    </source>
</evidence>
<evidence type="ECO:0000259" key="15">
    <source>
        <dbReference type="Pfam" id="PF12637"/>
    </source>
</evidence>
<accession>A0A381S7E0</accession>
<dbReference type="PANTHER" id="PTHR43371:SF1">
    <property type="entry name" value="RIBONUCLEOSIDE-DIPHOSPHATE REDUCTASE"/>
    <property type="match status" value="1"/>
</dbReference>
<organism evidence="16">
    <name type="scientific">marine metagenome</name>
    <dbReference type="NCBI Taxonomy" id="408172"/>
    <lineage>
        <taxon>unclassified sequences</taxon>
        <taxon>metagenomes</taxon>
        <taxon>ecological metagenomes</taxon>
    </lineage>
</organism>
<keyword evidence="6" id="KW-0237">DNA synthesis</keyword>
<proteinExistence type="inferred from homology"/>
<dbReference type="SUPFAM" id="SSF51998">
    <property type="entry name" value="PFL-like glycyl radical enzymes"/>
    <property type="match status" value="1"/>
</dbReference>
<comment type="cofactor">
    <cofactor evidence="1">
        <name>adenosylcob(III)alamin</name>
        <dbReference type="ChEBI" id="CHEBI:18408"/>
    </cofactor>
</comment>
<dbReference type="InterPro" id="IPR000788">
    <property type="entry name" value="RNR_lg_C"/>
</dbReference>
<dbReference type="GO" id="GO:0000166">
    <property type="term" value="F:nucleotide binding"/>
    <property type="evidence" value="ECO:0007669"/>
    <property type="project" value="UniProtKB-KW"/>
</dbReference>
<sequence length="590" mass="64299">HVCGDPGMQFDSTINDWHTCPNTAPINASNPCSEYMFLDDSACNLASLNLMTFVDEARDFDHASFTAAVRTLLTAQEIIVDCASYPTKAIERNSRDYRPLGLGYANLGALLMSRGLPYDSQAGRDYSAAITALMTGEAYAQSARIARDHGGSFDGYEKNEEPFLRVMRKHRTALKDIDRTNVPSELYAAAKQSWNDAVDLGEEYGYRNAQATVLAPTGTIGFMMDCDTTGVEPDIALVKYKKLVGGGMMKIVNHTVPMALDRLGYSSSEVDEIIAYIDEHETIEGAPHLKDKDVPVFDCAFKPAQGERSIHYMGHVRMIGATQPFISGAISKTVNVPKEATAEEIQKAYVDSWRLGTKAVSIYRDGSKRTQPLNTSRDAKTGMIGVVEGLVGQPVRRRLPDERQAITHKFEIAGHEGYITIGLFEDGSPGEIFLVMAKEGSTISGFADAFAQAVSYALQYGVPLQVLVDKFTHVRFEPSGMTKNAEVRFAKSIVDYIFRWMATKFLSSEAQFEAGVNQPIAPEGPPVEEPKLPLDQTAGNGNGSVERVTASFAAIQNHEDAPPCSTCGEIMVRSGSCYKCNNCGTTSGCA</sequence>
<evidence type="ECO:0000256" key="9">
    <source>
        <dbReference type="ARBA" id="ARBA00023285"/>
    </source>
</evidence>
<dbReference type="PANTHER" id="PTHR43371">
    <property type="entry name" value="VITAMIN B12-DEPENDENT RIBONUCLEOTIDE REDUCTASE"/>
    <property type="match status" value="1"/>
</dbReference>
<evidence type="ECO:0000256" key="12">
    <source>
        <dbReference type="ARBA" id="ARBA00047754"/>
    </source>
</evidence>
<name>A0A381S7E0_9ZZZZ</name>
<gene>
    <name evidence="16" type="ORF">METZ01_LOCUS52243</name>
</gene>
<evidence type="ECO:0000259" key="14">
    <source>
        <dbReference type="Pfam" id="PF02867"/>
    </source>
</evidence>
<feature type="region of interest" description="Disordered" evidence="13">
    <location>
        <begin position="520"/>
        <end position="540"/>
    </location>
</feature>
<dbReference type="PRINTS" id="PR01183">
    <property type="entry name" value="RIBORDTASEM1"/>
</dbReference>
<keyword evidence="8" id="KW-0560">Oxidoreductase</keyword>
<dbReference type="Pfam" id="PF02867">
    <property type="entry name" value="Ribonuc_red_lgC"/>
    <property type="match status" value="1"/>
</dbReference>
<evidence type="ECO:0000313" key="16">
    <source>
        <dbReference type="EMBL" id="SUZ99389.1"/>
    </source>
</evidence>
<dbReference type="InterPro" id="IPR050862">
    <property type="entry name" value="RdRp_reductase_class-2"/>
</dbReference>
<feature type="domain" description="Ribonucleotide reductase large subunit C-terminal" evidence="14">
    <location>
        <begin position="3"/>
        <end position="363"/>
    </location>
</feature>
<evidence type="ECO:0000256" key="4">
    <source>
        <dbReference type="ARBA" id="ARBA00014409"/>
    </source>
</evidence>
<dbReference type="Pfam" id="PF12637">
    <property type="entry name" value="TSCPD"/>
    <property type="match status" value="1"/>
</dbReference>
<dbReference type="GO" id="GO:0071897">
    <property type="term" value="P:DNA biosynthetic process"/>
    <property type="evidence" value="ECO:0007669"/>
    <property type="project" value="UniProtKB-KW"/>
</dbReference>
<evidence type="ECO:0000256" key="5">
    <source>
        <dbReference type="ARBA" id="ARBA00022628"/>
    </source>
</evidence>
<keyword evidence="7" id="KW-0547">Nucleotide-binding</keyword>
<keyword evidence="9" id="KW-0170">Cobalt</keyword>
<evidence type="ECO:0000256" key="11">
    <source>
        <dbReference type="ARBA" id="ARBA00033050"/>
    </source>
</evidence>
<evidence type="ECO:0000256" key="10">
    <source>
        <dbReference type="ARBA" id="ARBA00025437"/>
    </source>
</evidence>
<dbReference type="InterPro" id="IPR024434">
    <property type="entry name" value="TSCPD_dom"/>
</dbReference>
<evidence type="ECO:0000256" key="7">
    <source>
        <dbReference type="ARBA" id="ARBA00022741"/>
    </source>
</evidence>
<comment type="similarity">
    <text evidence="2">Belongs to the ribonucleoside diphosphate reductase class-2 family.</text>
</comment>
<feature type="non-terminal residue" evidence="16">
    <location>
        <position position="1"/>
    </location>
</feature>
<dbReference type="GO" id="GO:0031419">
    <property type="term" value="F:cobalamin binding"/>
    <property type="evidence" value="ECO:0007669"/>
    <property type="project" value="UniProtKB-KW"/>
</dbReference>
<protein>
    <recommendedName>
        <fullName evidence="4">Vitamin B12-dependent ribonucleotide reductase</fullName>
        <ecNumber evidence="3">1.17.4.1</ecNumber>
    </recommendedName>
    <alternativeName>
        <fullName evidence="11">Ribonucleoside-diphosphate reductase NrdJ</fullName>
    </alternativeName>
</protein>
<evidence type="ECO:0000256" key="6">
    <source>
        <dbReference type="ARBA" id="ARBA00022634"/>
    </source>
</evidence>